<proteinExistence type="predicted"/>
<dbReference type="Proteomes" id="UP000887540">
    <property type="component" value="Unplaced"/>
</dbReference>
<organism evidence="1 2">
    <name type="scientific">Acrobeloides nanus</name>
    <dbReference type="NCBI Taxonomy" id="290746"/>
    <lineage>
        <taxon>Eukaryota</taxon>
        <taxon>Metazoa</taxon>
        <taxon>Ecdysozoa</taxon>
        <taxon>Nematoda</taxon>
        <taxon>Chromadorea</taxon>
        <taxon>Rhabditida</taxon>
        <taxon>Tylenchina</taxon>
        <taxon>Cephalobomorpha</taxon>
        <taxon>Cephaloboidea</taxon>
        <taxon>Cephalobidae</taxon>
        <taxon>Acrobeloides</taxon>
    </lineage>
</organism>
<name>A0A914E2J9_9BILA</name>
<protein>
    <submittedName>
        <fullName evidence="2">Uncharacterized protein</fullName>
    </submittedName>
</protein>
<evidence type="ECO:0000313" key="1">
    <source>
        <dbReference type="Proteomes" id="UP000887540"/>
    </source>
</evidence>
<dbReference type="WBParaSite" id="ACRNAN_scaffold5154.g16476.t1">
    <property type="protein sequence ID" value="ACRNAN_scaffold5154.g16476.t1"/>
    <property type="gene ID" value="ACRNAN_scaffold5154.g16476"/>
</dbReference>
<dbReference type="AlphaFoldDB" id="A0A914E2J9"/>
<reference evidence="2" key="1">
    <citation type="submission" date="2022-11" db="UniProtKB">
        <authorList>
            <consortium name="WormBaseParasite"/>
        </authorList>
    </citation>
    <scope>IDENTIFICATION</scope>
</reference>
<sequence>MTGKWTITALFGRLLMPTKLRDRQKNAQSIAQMTRTFWRLSYTNTIDIKYPEDRSKLRSKYGFKKLRPSVILPLIF</sequence>
<accession>A0A914E2J9</accession>
<evidence type="ECO:0000313" key="2">
    <source>
        <dbReference type="WBParaSite" id="ACRNAN_scaffold5154.g16476.t1"/>
    </source>
</evidence>
<keyword evidence="1" id="KW-1185">Reference proteome</keyword>